<dbReference type="PANTHER" id="PTHR43280">
    <property type="entry name" value="ARAC-FAMILY TRANSCRIPTIONAL REGULATOR"/>
    <property type="match status" value="1"/>
</dbReference>
<evidence type="ECO:0000259" key="4">
    <source>
        <dbReference type="PROSITE" id="PS01124"/>
    </source>
</evidence>
<dbReference type="InterPro" id="IPR037923">
    <property type="entry name" value="HTH-like"/>
</dbReference>
<organism evidence="5 6">
    <name type="scientific">Paenibacillus eucommiae</name>
    <dbReference type="NCBI Taxonomy" id="1355755"/>
    <lineage>
        <taxon>Bacteria</taxon>
        <taxon>Bacillati</taxon>
        <taxon>Bacillota</taxon>
        <taxon>Bacilli</taxon>
        <taxon>Bacillales</taxon>
        <taxon>Paenibacillaceae</taxon>
        <taxon>Paenibacillus</taxon>
    </lineage>
</organism>
<keyword evidence="1" id="KW-0805">Transcription regulation</keyword>
<evidence type="ECO:0000256" key="2">
    <source>
        <dbReference type="ARBA" id="ARBA00023125"/>
    </source>
</evidence>
<dbReference type="Proteomes" id="UP001519287">
    <property type="component" value="Unassembled WGS sequence"/>
</dbReference>
<keyword evidence="6" id="KW-1185">Reference proteome</keyword>
<dbReference type="SMART" id="SM00342">
    <property type="entry name" value="HTH_ARAC"/>
    <property type="match status" value="1"/>
</dbReference>
<dbReference type="InterPro" id="IPR008579">
    <property type="entry name" value="UGlyAH_Cupin_dom"/>
</dbReference>
<dbReference type="InterPro" id="IPR018060">
    <property type="entry name" value="HTH_AraC"/>
</dbReference>
<evidence type="ECO:0000256" key="1">
    <source>
        <dbReference type="ARBA" id="ARBA00023015"/>
    </source>
</evidence>
<name>A0ABS4INL7_9BACL</name>
<dbReference type="PROSITE" id="PS01124">
    <property type="entry name" value="HTH_ARAC_FAMILY_2"/>
    <property type="match status" value="1"/>
</dbReference>
<dbReference type="Pfam" id="PF12833">
    <property type="entry name" value="HTH_18"/>
    <property type="match status" value="1"/>
</dbReference>
<dbReference type="RefSeq" id="WP_209968764.1">
    <property type="nucleotide sequence ID" value="NZ_JAGGLB010000001.1"/>
</dbReference>
<feature type="domain" description="HTH araC/xylS-type" evidence="4">
    <location>
        <begin position="171"/>
        <end position="268"/>
    </location>
</feature>
<evidence type="ECO:0000313" key="6">
    <source>
        <dbReference type="Proteomes" id="UP001519287"/>
    </source>
</evidence>
<dbReference type="InterPro" id="IPR009057">
    <property type="entry name" value="Homeodomain-like_sf"/>
</dbReference>
<sequence>MLLPNASFGDYLANIQTSIFTLSFQQVGTNWAHFNQKHEFNLLYYIISGDCQIQADDVHLQPSAGDLVLLPAGTTITTSSDKPHFSKYYCHFASTIGETPLFDLLKLSTLVHAEDQAATHQQFEQLMHHSRNRTVTSMLHSKAILHQLLCSYIDQSPICLLQNTDQFEPIHTVIQYIEHHLAERLTVEKLAGLIHLHPNYFIQVFKSMIGCPPMQYITKLRYESACLLLSTTALGCNEIAGKIGIVPEYFTKFFRHHSGLSPTAYRKKN</sequence>
<dbReference type="InterPro" id="IPR014710">
    <property type="entry name" value="RmlC-like_jellyroll"/>
</dbReference>
<dbReference type="Gene3D" id="2.60.120.10">
    <property type="entry name" value="Jelly Rolls"/>
    <property type="match status" value="1"/>
</dbReference>
<protein>
    <submittedName>
        <fullName evidence="5">YesN/AraC family two-component response regulator</fullName>
    </submittedName>
</protein>
<dbReference type="Pfam" id="PF05899">
    <property type="entry name" value="Cupin_3"/>
    <property type="match status" value="1"/>
</dbReference>
<dbReference type="Gene3D" id="1.10.10.60">
    <property type="entry name" value="Homeodomain-like"/>
    <property type="match status" value="2"/>
</dbReference>
<evidence type="ECO:0000313" key="5">
    <source>
        <dbReference type="EMBL" id="MBP1988621.1"/>
    </source>
</evidence>
<dbReference type="PANTHER" id="PTHR43280:SF2">
    <property type="entry name" value="HTH-TYPE TRANSCRIPTIONAL REGULATOR EXSA"/>
    <property type="match status" value="1"/>
</dbReference>
<dbReference type="SUPFAM" id="SSF51215">
    <property type="entry name" value="Regulatory protein AraC"/>
    <property type="match status" value="1"/>
</dbReference>
<comment type="caution">
    <text evidence="5">The sequence shown here is derived from an EMBL/GenBank/DDBJ whole genome shotgun (WGS) entry which is preliminary data.</text>
</comment>
<accession>A0ABS4INL7</accession>
<dbReference type="EMBL" id="JAGGLB010000001">
    <property type="protein sequence ID" value="MBP1988621.1"/>
    <property type="molecule type" value="Genomic_DNA"/>
</dbReference>
<proteinExistence type="predicted"/>
<keyword evidence="3" id="KW-0804">Transcription</keyword>
<keyword evidence="2" id="KW-0238">DNA-binding</keyword>
<dbReference type="SUPFAM" id="SSF46689">
    <property type="entry name" value="Homeodomain-like"/>
    <property type="match status" value="2"/>
</dbReference>
<evidence type="ECO:0000256" key="3">
    <source>
        <dbReference type="ARBA" id="ARBA00023163"/>
    </source>
</evidence>
<reference evidence="5 6" key="1">
    <citation type="submission" date="2021-03" db="EMBL/GenBank/DDBJ databases">
        <title>Genomic Encyclopedia of Type Strains, Phase IV (KMG-IV): sequencing the most valuable type-strain genomes for metagenomic binning, comparative biology and taxonomic classification.</title>
        <authorList>
            <person name="Goeker M."/>
        </authorList>
    </citation>
    <scope>NUCLEOTIDE SEQUENCE [LARGE SCALE GENOMIC DNA]</scope>
    <source>
        <strain evidence="5 6">DSM 26048</strain>
    </source>
</reference>
<gene>
    <name evidence="5" type="ORF">J2Z66_000216</name>
</gene>